<dbReference type="Proteomes" id="UP000315235">
    <property type="component" value="Unassembled WGS sequence"/>
</dbReference>
<evidence type="ECO:0000256" key="1">
    <source>
        <dbReference type="SAM" id="MobiDB-lite"/>
    </source>
</evidence>
<keyword evidence="4" id="KW-1185">Reference proteome</keyword>
<keyword evidence="2" id="KW-0732">Signal</keyword>
<evidence type="ECO:0000313" key="4">
    <source>
        <dbReference type="Proteomes" id="UP000315235"/>
    </source>
</evidence>
<name>A0A553GVY4_9PSED</name>
<sequence>MKCISIFFVFLALFTQVMAGELFSPSILSGPIGHVNLSKDPNFVNYEYDLMYLVAYSEKNNQANNFCLVGYRWEDGKTRAVVHWREENLLFIWPGRDIAPEEYGKYSSSLLTTKSIDLNHNVVEREDQMAMSTYLRRDVEGTLDDCSRHGTQYELKPFTPPPENSDDDW</sequence>
<comment type="caution">
    <text evidence="3">The sequence shown here is derived from an EMBL/GenBank/DDBJ whole genome shotgun (WGS) entry which is preliminary data.</text>
</comment>
<feature type="region of interest" description="Disordered" evidence="1">
    <location>
        <begin position="150"/>
        <end position="169"/>
    </location>
</feature>
<organism evidence="3 4">
    <name type="scientific">Pseudomonas mangiferae</name>
    <dbReference type="NCBI Taxonomy" id="2593654"/>
    <lineage>
        <taxon>Bacteria</taxon>
        <taxon>Pseudomonadati</taxon>
        <taxon>Pseudomonadota</taxon>
        <taxon>Gammaproteobacteria</taxon>
        <taxon>Pseudomonadales</taxon>
        <taxon>Pseudomonadaceae</taxon>
        <taxon>Pseudomonas</taxon>
    </lineage>
</organism>
<evidence type="ECO:0008006" key="5">
    <source>
        <dbReference type="Google" id="ProtNLM"/>
    </source>
</evidence>
<reference evidence="3 4" key="1">
    <citation type="submission" date="2019-07" db="EMBL/GenBank/DDBJ databases">
        <title>Pseudomonas mangiferae sp. nov., isolated from bark of mango tree in Thailand.</title>
        <authorList>
            <person name="Srisuk N."/>
            <person name="Anurat P."/>
        </authorList>
    </citation>
    <scope>NUCLEOTIDE SEQUENCE [LARGE SCALE GENOMIC DNA]</scope>
    <source>
        <strain evidence="3 4">DMKU_BBB3-04</strain>
    </source>
</reference>
<protein>
    <recommendedName>
        <fullName evidence="5">DUF3757 domain-containing protein</fullName>
    </recommendedName>
</protein>
<evidence type="ECO:0000256" key="2">
    <source>
        <dbReference type="SAM" id="SignalP"/>
    </source>
</evidence>
<dbReference type="EMBL" id="VJOY01000012">
    <property type="protein sequence ID" value="TRX73682.1"/>
    <property type="molecule type" value="Genomic_DNA"/>
</dbReference>
<feature type="signal peptide" evidence="2">
    <location>
        <begin position="1"/>
        <end position="19"/>
    </location>
</feature>
<feature type="chain" id="PRO_5021891765" description="DUF3757 domain-containing protein" evidence="2">
    <location>
        <begin position="20"/>
        <end position="169"/>
    </location>
</feature>
<evidence type="ECO:0000313" key="3">
    <source>
        <dbReference type="EMBL" id="TRX73682.1"/>
    </source>
</evidence>
<proteinExistence type="predicted"/>
<dbReference type="AlphaFoldDB" id="A0A553GVY4"/>
<dbReference type="OrthoDB" id="6874586at2"/>
<gene>
    <name evidence="3" type="ORF">FM069_16240</name>
</gene>
<dbReference type="RefSeq" id="WP_143489417.1">
    <property type="nucleotide sequence ID" value="NZ_VJOY01000012.1"/>
</dbReference>
<accession>A0A553GVY4</accession>